<dbReference type="Pfam" id="PF02197">
    <property type="entry name" value="RIIa"/>
    <property type="match status" value="1"/>
</dbReference>
<keyword evidence="2" id="KW-0969">Cilium</keyword>
<evidence type="ECO:0000256" key="4">
    <source>
        <dbReference type="ARBA" id="ARBA00035651"/>
    </source>
</evidence>
<reference evidence="6 7" key="1">
    <citation type="journal article" date="2018" name="Sci. Rep.">
        <title>Raphidocelis subcapitata (=Pseudokirchneriella subcapitata) provides an insight into genome evolution and environmental adaptations in the Sphaeropleales.</title>
        <authorList>
            <person name="Suzuki S."/>
            <person name="Yamaguchi H."/>
            <person name="Nakajima N."/>
            <person name="Kawachi M."/>
        </authorList>
    </citation>
    <scope>NUCLEOTIDE SEQUENCE [LARGE SCALE GENOMIC DNA]</scope>
    <source>
        <strain evidence="6 7">NIES-35</strain>
    </source>
</reference>
<keyword evidence="3" id="KW-0966">Cell projection</keyword>
<accession>A0A2V0NLU9</accession>
<organism evidence="6 7">
    <name type="scientific">Raphidocelis subcapitata</name>
    <dbReference type="NCBI Taxonomy" id="307507"/>
    <lineage>
        <taxon>Eukaryota</taxon>
        <taxon>Viridiplantae</taxon>
        <taxon>Chlorophyta</taxon>
        <taxon>core chlorophytes</taxon>
        <taxon>Chlorophyceae</taxon>
        <taxon>CS clade</taxon>
        <taxon>Sphaeropleales</taxon>
        <taxon>Selenastraceae</taxon>
        <taxon>Raphidocelis</taxon>
    </lineage>
</organism>
<dbReference type="PANTHER" id="PTHR14952">
    <property type="entry name" value="ROPPORIN-1-LIKE PROTEIN"/>
    <property type="match status" value="1"/>
</dbReference>
<evidence type="ECO:0000313" key="6">
    <source>
        <dbReference type="EMBL" id="GBF88411.1"/>
    </source>
</evidence>
<protein>
    <recommendedName>
        <fullName evidence="5">RIIa domain-containing protein</fullName>
    </recommendedName>
</protein>
<dbReference type="OrthoDB" id="10067602at2759"/>
<dbReference type="Gene3D" id="1.20.890.10">
    <property type="entry name" value="cAMP-dependent protein kinase regulatory subunit, dimerization-anchoring domain"/>
    <property type="match status" value="1"/>
</dbReference>
<dbReference type="InParanoid" id="A0A2V0NLU9"/>
<evidence type="ECO:0000313" key="7">
    <source>
        <dbReference type="Proteomes" id="UP000247498"/>
    </source>
</evidence>
<dbReference type="InterPro" id="IPR003117">
    <property type="entry name" value="cAMP_dep_PK_reg_su_I/II_a/b"/>
</dbReference>
<comment type="subcellular location">
    <subcellularLocation>
        <location evidence="1">Cell projection</location>
        <location evidence="1">Cilium</location>
        <location evidence="1">Flagellum</location>
    </subcellularLocation>
</comment>
<evidence type="ECO:0000256" key="1">
    <source>
        <dbReference type="ARBA" id="ARBA00004230"/>
    </source>
</evidence>
<dbReference type="EMBL" id="BDRX01000005">
    <property type="protein sequence ID" value="GBF88411.1"/>
    <property type="molecule type" value="Genomic_DNA"/>
</dbReference>
<evidence type="ECO:0000256" key="3">
    <source>
        <dbReference type="ARBA" id="ARBA00023273"/>
    </source>
</evidence>
<name>A0A2V0NLU9_9CHLO</name>
<keyword evidence="7" id="KW-1185">Reference proteome</keyword>
<evidence type="ECO:0000256" key="2">
    <source>
        <dbReference type="ARBA" id="ARBA00022846"/>
    </source>
</evidence>
<dbReference type="PANTHER" id="PTHR14952:SF9">
    <property type="entry name" value="EF-HAND DOMAIN-CONTAINING PROTEIN"/>
    <property type="match status" value="1"/>
</dbReference>
<evidence type="ECO:0000259" key="5">
    <source>
        <dbReference type="Pfam" id="PF02197"/>
    </source>
</evidence>
<proteinExistence type="inferred from homology"/>
<dbReference type="GO" id="GO:0031514">
    <property type="term" value="C:motile cilium"/>
    <property type="evidence" value="ECO:0007669"/>
    <property type="project" value="UniProtKB-SubCell"/>
</dbReference>
<dbReference type="STRING" id="307507.A0A2V0NLU9"/>
<feature type="domain" description="RIIa" evidence="5">
    <location>
        <begin position="17"/>
        <end position="45"/>
    </location>
</feature>
<keyword evidence="2" id="KW-0282">Flagellum</keyword>
<gene>
    <name evidence="6" type="ORF">Rsub_01123</name>
</gene>
<sequence>MDVEPIYCAEQIVVPAGLDEVLKNFTKEAVRRQPQDLLAFAAKYFADAAALQRSISAVEAPTQQQLSAAFSSMRATPAVPLADVEAACVAAGINAATLAHVVKAGNVNTAREVSVLEVLLLLLTMRCGSLGAVLRGAFDVFGEPAAGEGGGEPRLEVPTLLQLLGFLGARDPEVTPALRDSASRALEGHVTVTLKALAGVPALAAKLAGV</sequence>
<dbReference type="SUPFAM" id="SSF47391">
    <property type="entry name" value="Dimerization-anchoring domain of cAMP-dependent PK regulatory subunit"/>
    <property type="match status" value="1"/>
</dbReference>
<dbReference type="Proteomes" id="UP000247498">
    <property type="component" value="Unassembled WGS sequence"/>
</dbReference>
<dbReference type="AlphaFoldDB" id="A0A2V0NLU9"/>
<comment type="similarity">
    <text evidence="4">Belongs to the ropporin family.</text>
</comment>
<comment type="caution">
    <text evidence="6">The sequence shown here is derived from an EMBL/GenBank/DDBJ whole genome shotgun (WGS) entry which is preliminary data.</text>
</comment>